<sequence>MDHADEAAASTDYSISLLPLEDVALESPHCSELSPAITFDTPRLDMLDSCGTDHGAHDASLHNRNVAFASENCASSDTAIDGTLPRDDALAYAMNTPPPEPPSKHRFHPAECTPLEKLSDTGTVDKGEPAAPAAWSVGAAAHGSFQLERVVQTLADGVSVTSVGPFVVWTFVTLEFVARHLFFFTFHIAYNEADPPTRCVPWQPLDDFSHASVVLDPAAPEVCFRFGVSTRAARVGDESSRDVLFSSWQRFHRVKRVPLPMVIGAATSVTLRWPEWPAPLAASELALERNVNGEWRQAYCGVVGEVTLADLPMDTTHALRIKVSETAAPLAGGIVGTDGEVHWTDFEVETAPGGVELWGVQHHWWAYLLARKATATTLVLRCEEKVDHQHVSTGSNGLMRVQNLVAGAVYAVHVTVAGAIGSASSPMQTIDTAAPLMLYVLPGPSSSSTWLQWSVPPPWLATSLCVQLEQYTEADTWDVLVAAPQRTKALVEPQEPIEVYRLALVSTRDVLATSAPVLVLRAIPVAAEGMGCHVRLTWAWPLPGHLIEHSARFEVWVSEHHAPPTVVEAVVNAGDDMHFTADIELAHERTYALAVVAHVNGTFVSPPSYTLHATTWPECTLEVVDVTDATATIKAAVATPSWYTAGLECRVEVEALGQRRVAIAAHTASGDASLAEFICSVSDLPSHAVCVVRGSLRWARTHAFEVVAHTSFITASGPFDIIPLETGGLLVRWAPAPDSSATYELQGYDAVHQGFTTWFTTPDTAFTTPDLAKPLHLLCLRIQTRVDGQVLPGRPQFCLTAPGPLTVVTSEARSATLTFAGVHRAHLPSHVLPLAPDAVVYALRSGAPAIAADFRVHNAVTVRGLAPATTYSARLECVVAITTADVVASCGAAVAFSTVACAPDSPLGLHVEEVVLPCGAQCPSLLASSYLRVCWEPAVTNGAPIAGYALEIAWSDGESVGPWTGLYVGRDLSYCPTPSELAHPPQMRTVLFRLQAGNRLGFSPYATSLPMEVSPLLTGQSRAAVPLKPVQLPQRRRARKELTALTDLPRVSLDAVVSPCKQYLSSRRLQFLPDVWQAERRHWYEREAAAVPRPTPTTVACAVYASPLKKLSANNVKSDV</sequence>
<dbReference type="SUPFAM" id="SSF49265">
    <property type="entry name" value="Fibronectin type III"/>
    <property type="match status" value="1"/>
</dbReference>
<keyword evidence="2" id="KW-1185">Reference proteome</keyword>
<dbReference type="Gene3D" id="2.60.40.10">
    <property type="entry name" value="Immunoglobulins"/>
    <property type="match status" value="1"/>
</dbReference>
<evidence type="ECO:0008006" key="3">
    <source>
        <dbReference type="Google" id="ProtNLM"/>
    </source>
</evidence>
<dbReference type="EMBL" id="JNBR01001513">
    <property type="protein sequence ID" value="OQR86341.1"/>
    <property type="molecule type" value="Genomic_DNA"/>
</dbReference>
<evidence type="ECO:0000313" key="1">
    <source>
        <dbReference type="EMBL" id="OQR86341.1"/>
    </source>
</evidence>
<dbReference type="AlphaFoldDB" id="A0A1V9YKW5"/>
<reference evidence="1 2" key="1">
    <citation type="journal article" date="2014" name="Genome Biol. Evol.">
        <title>The secreted proteins of Achlya hypogyna and Thraustotheca clavata identify the ancestral oomycete secretome and reveal gene acquisitions by horizontal gene transfer.</title>
        <authorList>
            <person name="Misner I."/>
            <person name="Blouin N."/>
            <person name="Leonard G."/>
            <person name="Richards T.A."/>
            <person name="Lane C.E."/>
        </authorList>
    </citation>
    <scope>NUCLEOTIDE SEQUENCE [LARGE SCALE GENOMIC DNA]</scope>
    <source>
        <strain evidence="1 2">ATCC 48635</strain>
    </source>
</reference>
<dbReference type="Proteomes" id="UP000243579">
    <property type="component" value="Unassembled WGS sequence"/>
</dbReference>
<dbReference type="STRING" id="1202772.A0A1V9YKW5"/>
<comment type="caution">
    <text evidence="1">The sequence shown here is derived from an EMBL/GenBank/DDBJ whole genome shotgun (WGS) entry which is preliminary data.</text>
</comment>
<gene>
    <name evidence="1" type="ORF">ACHHYP_10659</name>
</gene>
<name>A0A1V9YKW5_ACHHY</name>
<dbReference type="InterPro" id="IPR013783">
    <property type="entry name" value="Ig-like_fold"/>
</dbReference>
<dbReference type="OrthoDB" id="79472at2759"/>
<accession>A0A1V9YKW5</accession>
<organism evidence="1 2">
    <name type="scientific">Achlya hypogyna</name>
    <name type="common">Oomycete</name>
    <name type="synonym">Protoachlya hypogyna</name>
    <dbReference type="NCBI Taxonomy" id="1202772"/>
    <lineage>
        <taxon>Eukaryota</taxon>
        <taxon>Sar</taxon>
        <taxon>Stramenopiles</taxon>
        <taxon>Oomycota</taxon>
        <taxon>Saprolegniomycetes</taxon>
        <taxon>Saprolegniales</taxon>
        <taxon>Achlyaceae</taxon>
        <taxon>Achlya</taxon>
    </lineage>
</organism>
<proteinExistence type="predicted"/>
<dbReference type="InterPro" id="IPR036116">
    <property type="entry name" value="FN3_sf"/>
</dbReference>
<protein>
    <recommendedName>
        <fullName evidence="3">Fibronectin type-III domain-containing protein</fullName>
    </recommendedName>
</protein>
<evidence type="ECO:0000313" key="2">
    <source>
        <dbReference type="Proteomes" id="UP000243579"/>
    </source>
</evidence>